<dbReference type="EMBL" id="CP021422">
    <property type="protein sequence ID" value="ASB41477.1"/>
    <property type="molecule type" value="Genomic_DNA"/>
</dbReference>
<name>A0A1Z2XSQ3_9FIRM</name>
<evidence type="ECO:0000313" key="2">
    <source>
        <dbReference type="EMBL" id="QQR30735.1"/>
    </source>
</evidence>
<reference evidence="3" key="2">
    <citation type="submission" date="2017-05" db="EMBL/GenBank/DDBJ databases">
        <title>Improved OligoMM genomes.</title>
        <authorList>
            <person name="Garzetti D."/>
        </authorList>
    </citation>
    <scope>NUCLEOTIDE SEQUENCE [LARGE SCALE GENOMIC DNA]</scope>
    <source>
        <strain evidence="3">KB18</strain>
    </source>
</reference>
<gene>
    <name evidence="1" type="ORF">ADH66_12935</name>
    <name evidence="2" type="ORF">I5Q82_03265</name>
</gene>
<dbReference type="RefSeq" id="WP_066539937.1">
    <property type="nucleotide sequence ID" value="NZ_CP021422.1"/>
</dbReference>
<evidence type="ECO:0000313" key="4">
    <source>
        <dbReference type="Proteomes" id="UP000596035"/>
    </source>
</evidence>
<evidence type="ECO:0000313" key="1">
    <source>
        <dbReference type="EMBL" id="ASB41477.1"/>
    </source>
</evidence>
<accession>A0A1Z2XSQ3</accession>
<keyword evidence="3" id="KW-1185">Reference proteome</keyword>
<dbReference type="KEGG" id="amur:ADH66_12935"/>
<evidence type="ECO:0000313" key="3">
    <source>
        <dbReference type="Proteomes" id="UP000196710"/>
    </source>
</evidence>
<reference evidence="1" key="1">
    <citation type="journal article" date="2017" name="Genome Announc.">
        <title>High-Quality Whole-Genome Sequences of the Oligo-Mouse-Microbiota Bacterial Community.</title>
        <authorList>
            <person name="Garzetti D."/>
            <person name="Brugiroux S."/>
            <person name="Bunk B."/>
            <person name="Pukall R."/>
            <person name="McCoy K.D."/>
            <person name="Macpherson A.J."/>
            <person name="Stecher B."/>
        </authorList>
    </citation>
    <scope>NUCLEOTIDE SEQUENCE</scope>
    <source>
        <strain evidence="1">KB18</strain>
    </source>
</reference>
<dbReference type="EMBL" id="CP065321">
    <property type="protein sequence ID" value="QQR30735.1"/>
    <property type="molecule type" value="Genomic_DNA"/>
</dbReference>
<dbReference type="Proteomes" id="UP000596035">
    <property type="component" value="Chromosome"/>
</dbReference>
<sequence length="259" mass="29124">MKDKTVVAEGLAAYTIERRFAWERHRPDGAPPWDALRTTWARVVLGEMDDVNGEQSSLLELYNQRLKEAEGIFAAEPAPLKLQSDTIQGLSDYVSALSHRAGDSRHQIYAVRELLDDMGSHLPWTGSADMQGKTIDKANWELRRMTARQPIRFTLLLLGWETGPAGSTFLPGCVTQADEIMSSDFFDDMLWRYGDYEKWPALCTVYTGGGRGHYLYDADEFDVGIMNEAGDDFLKEPGIVWLGGPYEVEITCGPEMTMQ</sequence>
<dbReference type="AlphaFoldDB" id="A0A1Z2XSQ3"/>
<proteinExistence type="predicted"/>
<dbReference type="Proteomes" id="UP000196710">
    <property type="component" value="Chromosome"/>
</dbReference>
<reference evidence="2 4" key="3">
    <citation type="submission" date="2020-11" db="EMBL/GenBank/DDBJ databases">
        <title>Closed and high quality bacterial genomes of the OMM12 community.</title>
        <authorList>
            <person name="Marbouty M."/>
            <person name="Lamy-Besnier Q."/>
            <person name="Debarbieux L."/>
            <person name="Koszul R."/>
        </authorList>
    </citation>
    <scope>NUCLEOTIDE SEQUENCE [LARGE SCALE GENOMIC DNA]</scope>
    <source>
        <strain evidence="2 4">KB18</strain>
    </source>
</reference>
<protein>
    <submittedName>
        <fullName evidence="2">Uncharacterized protein</fullName>
    </submittedName>
</protein>
<organism evidence="2 4">
    <name type="scientific">Acutalibacter muris</name>
    <dbReference type="NCBI Taxonomy" id="1796620"/>
    <lineage>
        <taxon>Bacteria</taxon>
        <taxon>Bacillati</taxon>
        <taxon>Bacillota</taxon>
        <taxon>Clostridia</taxon>
        <taxon>Eubacteriales</taxon>
        <taxon>Acutalibacteraceae</taxon>
        <taxon>Acutalibacter</taxon>
    </lineage>
</organism>